<dbReference type="PANTHER" id="PTHR30055:SF151">
    <property type="entry name" value="TRANSCRIPTIONAL REGULATORY PROTEIN"/>
    <property type="match status" value="1"/>
</dbReference>
<dbReference type="GO" id="GO:0003700">
    <property type="term" value="F:DNA-binding transcription factor activity"/>
    <property type="evidence" value="ECO:0007669"/>
    <property type="project" value="TreeGrafter"/>
</dbReference>
<dbReference type="InterPro" id="IPR009057">
    <property type="entry name" value="Homeodomain-like_sf"/>
</dbReference>
<dbReference type="InterPro" id="IPR050109">
    <property type="entry name" value="HTH-type_TetR-like_transc_reg"/>
</dbReference>
<evidence type="ECO:0000256" key="3">
    <source>
        <dbReference type="ARBA" id="ARBA00023163"/>
    </source>
</evidence>
<evidence type="ECO:0000256" key="5">
    <source>
        <dbReference type="SAM" id="MobiDB-lite"/>
    </source>
</evidence>
<evidence type="ECO:0000256" key="2">
    <source>
        <dbReference type="ARBA" id="ARBA00023125"/>
    </source>
</evidence>
<evidence type="ECO:0000313" key="7">
    <source>
        <dbReference type="EMBL" id="NLP64906.1"/>
    </source>
</evidence>
<protein>
    <submittedName>
        <fullName evidence="7">TetR/AcrR family transcriptional regulator</fullName>
    </submittedName>
</protein>
<dbReference type="AlphaFoldDB" id="A0A8T6ZJD3"/>
<name>A0A8T6ZJD3_9BURK</name>
<evidence type="ECO:0000256" key="4">
    <source>
        <dbReference type="PROSITE-ProRule" id="PRU00335"/>
    </source>
</evidence>
<dbReference type="SUPFAM" id="SSF46689">
    <property type="entry name" value="Homeodomain-like"/>
    <property type="match status" value="1"/>
</dbReference>
<gene>
    <name evidence="7" type="ORF">NH14_027940</name>
</gene>
<keyword evidence="1" id="KW-0805">Transcription regulation</keyword>
<evidence type="ECO:0000313" key="8">
    <source>
        <dbReference type="Proteomes" id="UP000030460"/>
    </source>
</evidence>
<accession>A0A8T6ZJD3</accession>
<dbReference type="InterPro" id="IPR001647">
    <property type="entry name" value="HTH_TetR"/>
</dbReference>
<dbReference type="Pfam" id="PF00440">
    <property type="entry name" value="TetR_N"/>
    <property type="match status" value="1"/>
</dbReference>
<dbReference type="Gene3D" id="1.10.357.10">
    <property type="entry name" value="Tetracycline Repressor, domain 2"/>
    <property type="match status" value="1"/>
</dbReference>
<dbReference type="PANTHER" id="PTHR30055">
    <property type="entry name" value="HTH-TYPE TRANSCRIPTIONAL REGULATOR RUTR"/>
    <property type="match status" value="1"/>
</dbReference>
<reference evidence="7" key="2">
    <citation type="submission" date="2020-04" db="EMBL/GenBank/DDBJ databases">
        <authorList>
            <person name="Alexandrino P."/>
            <person name="Mendonca T."/>
            <person name="Guaman L."/>
            <person name="Cherix J."/>
            <person name="Lozano-Sakalauskas G."/>
            <person name="Fujita A."/>
            <person name="Filho E.R."/>
            <person name="Long P."/>
            <person name="Padilla G."/>
            <person name="Taciro M.K."/>
            <person name="Gomez J.G."/>
            <person name="Silva L.F."/>
            <person name="Torres M."/>
        </authorList>
    </citation>
    <scope>NUCLEOTIDE SEQUENCE</scope>
    <source>
        <strain evidence="7">LMG 19450</strain>
    </source>
</reference>
<keyword evidence="8" id="KW-1185">Reference proteome</keyword>
<comment type="caution">
    <text evidence="7">The sequence shown here is derived from an EMBL/GenBank/DDBJ whole genome shotgun (WGS) entry which is preliminary data.</text>
</comment>
<dbReference type="PROSITE" id="PS50977">
    <property type="entry name" value="HTH_TETR_2"/>
    <property type="match status" value="1"/>
</dbReference>
<evidence type="ECO:0000256" key="1">
    <source>
        <dbReference type="ARBA" id="ARBA00023015"/>
    </source>
</evidence>
<feature type="region of interest" description="Disordered" evidence="5">
    <location>
        <begin position="1"/>
        <end position="24"/>
    </location>
</feature>
<dbReference type="RefSeq" id="WP_052148325.1">
    <property type="nucleotide sequence ID" value="NZ_CADFGF010000014.1"/>
</dbReference>
<sequence length="229" mass="25242">MPKKLTKETAQTAVAGGPRPRGRPATLSHQIIIDATLEVLRNRNTDELAMSEVASMLGVATMSLYKYFPNREGLLTAVADYAFSFLELPGGGDWRGYLHAWLWAVQRHADGYPVVRKVMAWSGRVPNAWVRICAPVLVLLESQGLKGNELAFAYNWFLSSATGLMMVESVAPSYRSSLSISQLEGLSADEQRAYLSVFPVLQSDREAILEFGFEQIISGIDALLSRSSK</sequence>
<dbReference type="OrthoDB" id="9816320at2"/>
<reference evidence="7" key="1">
    <citation type="journal article" date="2015" name="Genome Announc.">
        <title>Draft Genome Sequence of the Polyhydroxyalkanoate-Producing Bacterium Burkholderia sacchari LMG 19450 Isolated from Brazilian Sugarcane Plantation Soil.</title>
        <authorList>
            <person name="Alexandrino P.M."/>
            <person name="Mendonca T.T."/>
            <person name="Guaman Bautista L.P."/>
            <person name="Cherix J."/>
            <person name="Lozano-Sakalauskas G.C."/>
            <person name="Fujita A."/>
            <person name="Ramos Filho E."/>
            <person name="Long P."/>
            <person name="Padilla G."/>
            <person name="Taciro M.K."/>
            <person name="Gomez J.G."/>
            <person name="Silva L.F."/>
        </authorList>
    </citation>
    <scope>NUCLEOTIDE SEQUENCE</scope>
    <source>
        <strain evidence="7">LMG 19450</strain>
    </source>
</reference>
<dbReference type="GO" id="GO:0000976">
    <property type="term" value="F:transcription cis-regulatory region binding"/>
    <property type="evidence" value="ECO:0007669"/>
    <property type="project" value="TreeGrafter"/>
</dbReference>
<keyword evidence="3" id="KW-0804">Transcription</keyword>
<evidence type="ECO:0000259" key="6">
    <source>
        <dbReference type="PROSITE" id="PS50977"/>
    </source>
</evidence>
<keyword evidence="2 4" id="KW-0238">DNA-binding</keyword>
<dbReference type="Proteomes" id="UP000030460">
    <property type="component" value="Unassembled WGS sequence"/>
</dbReference>
<feature type="DNA-binding region" description="H-T-H motif" evidence="4">
    <location>
        <begin position="49"/>
        <end position="68"/>
    </location>
</feature>
<dbReference type="PRINTS" id="PR00455">
    <property type="entry name" value="HTHTETR"/>
</dbReference>
<dbReference type="EMBL" id="JTDB02000010">
    <property type="protein sequence ID" value="NLP64906.1"/>
    <property type="molecule type" value="Genomic_DNA"/>
</dbReference>
<dbReference type="SUPFAM" id="SSF48498">
    <property type="entry name" value="Tetracyclin repressor-like, C-terminal domain"/>
    <property type="match status" value="1"/>
</dbReference>
<organism evidence="7 8">
    <name type="scientific">Paraburkholderia sacchari</name>
    <dbReference type="NCBI Taxonomy" id="159450"/>
    <lineage>
        <taxon>Bacteria</taxon>
        <taxon>Pseudomonadati</taxon>
        <taxon>Pseudomonadota</taxon>
        <taxon>Betaproteobacteria</taxon>
        <taxon>Burkholderiales</taxon>
        <taxon>Burkholderiaceae</taxon>
        <taxon>Paraburkholderia</taxon>
    </lineage>
</organism>
<proteinExistence type="predicted"/>
<feature type="domain" description="HTH tetR-type" evidence="6">
    <location>
        <begin position="26"/>
        <end position="86"/>
    </location>
</feature>
<dbReference type="InterPro" id="IPR036271">
    <property type="entry name" value="Tet_transcr_reg_TetR-rel_C_sf"/>
</dbReference>